<keyword evidence="2" id="KW-1185">Reference proteome</keyword>
<dbReference type="AlphaFoldDB" id="A0A1I8AZP6"/>
<organism evidence="2 3">
    <name type="scientific">Meloidogyne hapla</name>
    <name type="common">Root-knot nematode worm</name>
    <dbReference type="NCBI Taxonomy" id="6305"/>
    <lineage>
        <taxon>Eukaryota</taxon>
        <taxon>Metazoa</taxon>
        <taxon>Ecdysozoa</taxon>
        <taxon>Nematoda</taxon>
        <taxon>Chromadorea</taxon>
        <taxon>Rhabditida</taxon>
        <taxon>Tylenchina</taxon>
        <taxon>Tylenchomorpha</taxon>
        <taxon>Tylenchoidea</taxon>
        <taxon>Meloidogynidae</taxon>
        <taxon>Meloidogyninae</taxon>
        <taxon>Meloidogyne</taxon>
    </lineage>
</organism>
<evidence type="ECO:0000256" key="1">
    <source>
        <dbReference type="SAM" id="SignalP"/>
    </source>
</evidence>
<proteinExistence type="predicted"/>
<keyword evidence="1" id="KW-0732">Signal</keyword>
<name>A0A1I8AZP6_MELHA</name>
<feature type="signal peptide" evidence="1">
    <location>
        <begin position="1"/>
        <end position="19"/>
    </location>
</feature>
<evidence type="ECO:0000313" key="2">
    <source>
        <dbReference type="Proteomes" id="UP000095281"/>
    </source>
</evidence>
<dbReference type="WBParaSite" id="MhA1_Contig1100.frz3.gene1">
    <property type="protein sequence ID" value="MhA1_Contig1100.frz3.gene1"/>
    <property type="gene ID" value="MhA1_Contig1100.frz3.gene1"/>
</dbReference>
<evidence type="ECO:0000313" key="3">
    <source>
        <dbReference type="WBParaSite" id="MhA1_Contig1100.frz3.gene1"/>
    </source>
</evidence>
<accession>A0A1I8AZP6</accession>
<feature type="chain" id="PRO_5009315296" evidence="1">
    <location>
        <begin position="20"/>
        <end position="165"/>
    </location>
</feature>
<dbReference type="Proteomes" id="UP000095281">
    <property type="component" value="Unplaced"/>
</dbReference>
<sequence>MYFILLKIFLIFNFNLISAQINGQHLNNNNPQLEQFLNQQQSHISGFPSNLRNDNFHFQQNLLIPQNVKSTDKTSIFPSSQLPFDGVPPGFETVLPIEILQKLRELHKNKNIPLSQKQSEFDKIMTSVSPKILSKLPLPSGFEALPSNIQEKIKEINGYFLILIN</sequence>
<protein>
    <submittedName>
        <fullName evidence="3">Uncharacterized protein</fullName>
    </submittedName>
</protein>
<reference evidence="3" key="1">
    <citation type="submission" date="2016-11" db="UniProtKB">
        <authorList>
            <consortium name="WormBaseParasite"/>
        </authorList>
    </citation>
    <scope>IDENTIFICATION</scope>
</reference>